<reference evidence="3" key="2">
    <citation type="submission" date="2024-06" db="UniProtKB">
        <authorList>
            <consortium name="EnsemblMetazoa"/>
        </authorList>
    </citation>
    <scope>IDENTIFICATION</scope>
</reference>
<proteinExistence type="predicted"/>
<evidence type="ECO:0000256" key="1">
    <source>
        <dbReference type="SAM" id="Phobius"/>
    </source>
</evidence>
<keyword evidence="4" id="KW-1185">Reference proteome</keyword>
<dbReference type="RefSeq" id="XP_019859351.1">
    <property type="nucleotide sequence ID" value="XM_020003792.1"/>
</dbReference>
<evidence type="ECO:0000256" key="2">
    <source>
        <dbReference type="SAM" id="SignalP"/>
    </source>
</evidence>
<evidence type="ECO:0008006" key="5">
    <source>
        <dbReference type="Google" id="ProtNLM"/>
    </source>
</evidence>
<feature type="signal peptide" evidence="2">
    <location>
        <begin position="1"/>
        <end position="20"/>
    </location>
</feature>
<reference evidence="4" key="1">
    <citation type="journal article" date="2010" name="Nature">
        <title>The Amphimedon queenslandica genome and the evolution of animal complexity.</title>
        <authorList>
            <person name="Srivastava M."/>
            <person name="Simakov O."/>
            <person name="Chapman J."/>
            <person name="Fahey B."/>
            <person name="Gauthier M.E."/>
            <person name="Mitros T."/>
            <person name="Richards G.S."/>
            <person name="Conaco C."/>
            <person name="Dacre M."/>
            <person name="Hellsten U."/>
            <person name="Larroux C."/>
            <person name="Putnam N.H."/>
            <person name="Stanke M."/>
            <person name="Adamska M."/>
            <person name="Darling A."/>
            <person name="Degnan S.M."/>
            <person name="Oakley T.H."/>
            <person name="Plachetzki D.C."/>
            <person name="Zhai Y."/>
            <person name="Adamski M."/>
            <person name="Calcino A."/>
            <person name="Cummins S.F."/>
            <person name="Goodstein D.M."/>
            <person name="Harris C."/>
            <person name="Jackson D.J."/>
            <person name="Leys S.P."/>
            <person name="Shu S."/>
            <person name="Woodcroft B.J."/>
            <person name="Vervoort M."/>
            <person name="Kosik K.S."/>
            <person name="Manning G."/>
            <person name="Degnan B.M."/>
            <person name="Rokhsar D.S."/>
        </authorList>
    </citation>
    <scope>NUCLEOTIDE SEQUENCE [LARGE SCALE GENOMIC DNA]</scope>
</reference>
<keyword evidence="1" id="KW-0812">Transmembrane</keyword>
<dbReference type="Proteomes" id="UP000007879">
    <property type="component" value="Unassembled WGS sequence"/>
</dbReference>
<evidence type="ECO:0000313" key="3">
    <source>
        <dbReference type="EnsemblMetazoa" id="XP_019859351.1"/>
    </source>
</evidence>
<dbReference type="AlphaFoldDB" id="A0AAN0JR85"/>
<organism evidence="3 4">
    <name type="scientific">Amphimedon queenslandica</name>
    <name type="common">Sponge</name>
    <dbReference type="NCBI Taxonomy" id="400682"/>
    <lineage>
        <taxon>Eukaryota</taxon>
        <taxon>Metazoa</taxon>
        <taxon>Porifera</taxon>
        <taxon>Demospongiae</taxon>
        <taxon>Heteroscleromorpha</taxon>
        <taxon>Haplosclerida</taxon>
        <taxon>Niphatidae</taxon>
        <taxon>Amphimedon</taxon>
    </lineage>
</organism>
<sequence>MQQVFSLLCFVQTFFVCCFAAYFTNQPAGTTYALINSTVKIDCAISGSTFIPLWKINGTIYDIYTDPPNGVSYVPDGLLIHHVSLHWNFTSFQCYIFGLSSTIGYLYVLIIPDISSTIISTGSSSYFHSDFTSSTPLMSSFIPNVTIISLSSHSHIILTSFSLSMSPQSLNGSPLKTLAGSSDINNITIDSILYSTEMLMMSSSINTPMVIESIKSSSFGNETTVGNSHNVRVIFISAVVSSICASLLMIAAMCLIVFALVRKKRKEKKSTKTFSESNPVYDEPVHENIQFNPSYGLVRGPVRSTVNPVYEEINLT</sequence>
<feature type="transmembrane region" description="Helical" evidence="1">
    <location>
        <begin position="233"/>
        <end position="261"/>
    </location>
</feature>
<keyword evidence="1" id="KW-0472">Membrane</keyword>
<dbReference type="EnsemblMetazoa" id="XM_020003792.1">
    <property type="protein sequence ID" value="XP_019859351.1"/>
    <property type="gene ID" value="LOC109587556"/>
</dbReference>
<dbReference type="GeneID" id="109587556"/>
<protein>
    <recommendedName>
        <fullName evidence="5">Ig-like domain-containing protein</fullName>
    </recommendedName>
</protein>
<dbReference type="KEGG" id="aqu:109587556"/>
<accession>A0AAN0JR85</accession>
<evidence type="ECO:0000313" key="4">
    <source>
        <dbReference type="Proteomes" id="UP000007879"/>
    </source>
</evidence>
<feature type="chain" id="PRO_5042943819" description="Ig-like domain-containing protein" evidence="2">
    <location>
        <begin position="21"/>
        <end position="316"/>
    </location>
</feature>
<keyword evidence="1" id="KW-1133">Transmembrane helix</keyword>
<keyword evidence="2" id="KW-0732">Signal</keyword>
<name>A0AAN0JR85_AMPQE</name>